<dbReference type="InterPro" id="IPR042185">
    <property type="entry name" value="Serpin_sf_2"/>
</dbReference>
<feature type="domain" description="Serpin" evidence="2">
    <location>
        <begin position="17"/>
        <end position="375"/>
    </location>
</feature>
<dbReference type="EMBL" id="MH607143">
    <property type="protein sequence ID" value="AXN75434.1"/>
    <property type="molecule type" value="Genomic_DNA"/>
</dbReference>
<proteinExistence type="inferred from homology"/>
<dbReference type="Proteomes" id="UP000322250">
    <property type="component" value="Segment"/>
</dbReference>
<dbReference type="Proteomes" id="UP000324755">
    <property type="component" value="Segment"/>
</dbReference>
<dbReference type="Gene3D" id="3.30.497.10">
    <property type="entry name" value="Antithrombin, subunit I, domain 2"/>
    <property type="match status" value="1"/>
</dbReference>
<dbReference type="InterPro" id="IPR036186">
    <property type="entry name" value="Serpin_sf"/>
</dbReference>
<evidence type="ECO:0000256" key="1">
    <source>
        <dbReference type="ARBA" id="ARBA00008009"/>
    </source>
</evidence>
<dbReference type="EMBL" id="MN244297">
    <property type="protein sequence ID" value="QEQ49754.1"/>
    <property type="molecule type" value="Genomic_DNA"/>
</dbReference>
<sequence>MSTWRVVIVVIVVYTNMDIFKELILKYNDENVLISPVSILSTLSILHHGASGSTAEQLSKYIENATKDTNEKDTDTNNDNNDMDIDIPYCATLATANKIYGSDSIEFHASFLQKIKDDFQTVNFNKANQTKELINEWVKTMTNGKINSLLTSPLSINTRMTVVSAVHFKAMWKYPFSKHLTYKDKFYISKNLVTSVDMMVSTENDLPYAHINESFGGFSIIDIPYAGNSSMVIVLPDEIEGIYNIEKNITDENFKNWCSKLSTKSIDLYMPKFKVEMTEPYNLVPILENLGLTNIFGYYADFSKMCNETITVENFLHKTFIDVNEEYTEAAAVTGVFMTNFSMVYSKKVYVNHPFMYMIKDNTGRILFIGRYCYPQ</sequence>
<dbReference type="GO" id="GO:0005615">
    <property type="term" value="C:extracellular space"/>
    <property type="evidence" value="ECO:0007669"/>
    <property type="project" value="InterPro"/>
</dbReference>
<dbReference type="CDD" id="cd19583">
    <property type="entry name" value="serpinN_SPI-1_SPI-2"/>
    <property type="match status" value="1"/>
</dbReference>
<evidence type="ECO:0000259" key="2">
    <source>
        <dbReference type="SMART" id="SM00093"/>
    </source>
</evidence>
<name>A0A346FT41_9POXV</name>
<comment type="similarity">
    <text evidence="1">Belongs to the serpin family. Poxviruses subfamily.</text>
</comment>
<evidence type="ECO:0000313" key="8">
    <source>
        <dbReference type="Proteomes" id="UP000324628"/>
    </source>
</evidence>
<gene>
    <name evidence="4" type="primary">AKMV210</name>
    <name evidence="3" type="ORF">AKMV-Vani-210</name>
</gene>
<dbReference type="InterPro" id="IPR023796">
    <property type="entry name" value="Serpin_dom"/>
</dbReference>
<dbReference type="Pfam" id="PF00079">
    <property type="entry name" value="Serpin"/>
    <property type="match status" value="1"/>
</dbReference>
<reference evidence="3" key="1">
    <citation type="journal article" date="2018" name="Viruses">
        <title>Genome Sequences of Akhmeta Virus, an Early Divergent Old World Orthopoxvirus.</title>
        <authorList>
            <person name="Gao J"/>
            <person name="Gigante C"/>
            <person name="Khmaladze E"/>
            <person name="Liu P"/>
            <person name="Tang S"/>
            <person name="Wilkins K"/>
            <person name="Zhao K"/>
            <person name="Davidson W"/>
            <person name="Nakazawa Y"/>
            <person name="Maghlakelidze G"/>
            <person name="Geleishvili M"/>
            <person name="Kokhreidze M"/>
            <person name="Carroll DS"/>
            <person name="Emerson G Li.Y."/>
        </authorList>
    </citation>
    <scope>NUCLEOTIDE SEQUENCE [LARGE SCALE GENOMIC DNA]</scope>
    <source>
        <strain evidence="3">Vani_2010</strain>
    </source>
</reference>
<dbReference type="EMBL" id="MN244296">
    <property type="protein sequence ID" value="QEQ49541.1"/>
    <property type="molecule type" value="Genomic_DNA"/>
</dbReference>
<accession>A0A346FT41</accession>
<dbReference type="Proteomes" id="UP000324628">
    <property type="component" value="Segment"/>
</dbReference>
<evidence type="ECO:0000313" key="7">
    <source>
        <dbReference type="Proteomes" id="UP000322250"/>
    </source>
</evidence>
<dbReference type="InterPro" id="IPR023795">
    <property type="entry name" value="Serpin_CS"/>
</dbReference>
<protein>
    <submittedName>
        <fullName evidence="3">Seprin</fullName>
    </submittedName>
    <submittedName>
        <fullName evidence="4">Serpin</fullName>
    </submittedName>
</protein>
<dbReference type="InterPro" id="IPR000215">
    <property type="entry name" value="Serpin_fam"/>
</dbReference>
<dbReference type="Gene3D" id="2.30.39.10">
    <property type="entry name" value="Alpha-1-antitrypsin, domain 1"/>
    <property type="match status" value="1"/>
</dbReference>
<dbReference type="PANTHER" id="PTHR11461">
    <property type="entry name" value="SERINE PROTEASE INHIBITOR, SERPIN"/>
    <property type="match status" value="1"/>
</dbReference>
<dbReference type="PANTHER" id="PTHR11461:SF211">
    <property type="entry name" value="GH10112P-RELATED"/>
    <property type="match status" value="1"/>
</dbReference>
<evidence type="ECO:0000313" key="6">
    <source>
        <dbReference type="EMBL" id="QEQ49967.1"/>
    </source>
</evidence>
<reference evidence="3" key="2">
    <citation type="submission" date="2018-07" db="EMBL/GenBank/DDBJ databases">
        <authorList>
            <person name="Gao J."/>
            <person name="Li Y."/>
            <person name="Wang H."/>
        </authorList>
    </citation>
    <scope>NUCLEOTIDE SEQUENCE</scope>
    <source>
        <strain evidence="3">Vani_2010</strain>
    </source>
</reference>
<dbReference type="GO" id="GO:0004867">
    <property type="term" value="F:serine-type endopeptidase inhibitor activity"/>
    <property type="evidence" value="ECO:0007669"/>
    <property type="project" value="InterPro"/>
</dbReference>
<reference evidence="7 8" key="3">
    <citation type="submission" date="2019-07" db="EMBL/GenBank/DDBJ databases">
        <title>Isolation and characterization of Akhmeta virus from wild caught rodents (Apodemus spp.) in Georgia.</title>
        <authorList>
            <person name="Doty J.B."/>
            <person name="Maghlakelidze G."/>
            <person name="Sikharulidze I."/>
            <person name="Tu S.-L."/>
            <person name="Morgan C.N."/>
            <person name="Mauldin M.R."/>
            <person name="Parkadze O."/>
            <person name="Kartskhia N."/>
            <person name="Turmanidze M."/>
            <person name="Matheny A."/>
            <person name="Davidson W."/>
            <person name="Tang S."/>
            <person name="Li Y."/>
            <person name="Upton C."/>
            <person name="Carroll D.S."/>
            <person name="Emerson G.L."/>
        </authorList>
    </citation>
    <scope>NUCLEOTIDE SEQUENCE [LARGE SCALE GENOMIC DNA]</scope>
    <source>
        <strain evidence="5">A39</strain>
        <strain evidence="6">A40</strain>
        <strain evidence="4">G66</strain>
    </source>
</reference>
<evidence type="ECO:0000313" key="5">
    <source>
        <dbReference type="EMBL" id="QEQ49754.1"/>
    </source>
</evidence>
<dbReference type="InterPro" id="IPR042178">
    <property type="entry name" value="Serpin_sf_1"/>
</dbReference>
<evidence type="ECO:0000313" key="3">
    <source>
        <dbReference type="EMBL" id="AXN75434.1"/>
    </source>
</evidence>
<evidence type="ECO:0000313" key="4">
    <source>
        <dbReference type="EMBL" id="QEQ49541.1"/>
    </source>
</evidence>
<organism evidence="3">
    <name type="scientific">Orthopoxvirus akhmetapox</name>
    <dbReference type="NCBI Taxonomy" id="2200830"/>
    <lineage>
        <taxon>Viruses</taxon>
        <taxon>Varidnaviria</taxon>
        <taxon>Bamfordvirae</taxon>
        <taxon>Nucleocytoviricota</taxon>
        <taxon>Pokkesviricetes</taxon>
        <taxon>Chitovirales</taxon>
        <taxon>Poxviridae</taxon>
        <taxon>Chordopoxvirinae</taxon>
        <taxon>Orthopoxvirus</taxon>
    </lineage>
</organism>
<dbReference type="EMBL" id="MN244298">
    <property type="protein sequence ID" value="QEQ49967.1"/>
    <property type="molecule type" value="Genomic_DNA"/>
</dbReference>
<dbReference type="SMART" id="SM00093">
    <property type="entry name" value="SERPIN"/>
    <property type="match status" value="1"/>
</dbReference>
<dbReference type="PROSITE" id="PS00284">
    <property type="entry name" value="SERPIN"/>
    <property type="match status" value="1"/>
</dbReference>
<dbReference type="Proteomes" id="UP000317500">
    <property type="component" value="Segment"/>
</dbReference>
<dbReference type="SUPFAM" id="SSF56574">
    <property type="entry name" value="Serpins"/>
    <property type="match status" value="1"/>
</dbReference>